<dbReference type="SMART" id="SM00248">
    <property type="entry name" value="ANK"/>
    <property type="match status" value="4"/>
</dbReference>
<feature type="domain" description="PGG" evidence="4">
    <location>
        <begin position="473"/>
        <end position="587"/>
    </location>
</feature>
<dbReference type="PANTHER" id="PTHR24177">
    <property type="entry name" value="CASKIN"/>
    <property type="match status" value="1"/>
</dbReference>
<evidence type="ECO:0000259" key="4">
    <source>
        <dbReference type="Pfam" id="PF13962"/>
    </source>
</evidence>
<keyword evidence="3" id="KW-0812">Transmembrane</keyword>
<dbReference type="Gene3D" id="1.25.40.20">
    <property type="entry name" value="Ankyrin repeat-containing domain"/>
    <property type="match status" value="2"/>
</dbReference>
<feature type="transmembrane region" description="Helical" evidence="3">
    <location>
        <begin position="595"/>
        <end position="618"/>
    </location>
</feature>
<name>A0A9R1UYP9_LACSA</name>
<feature type="transmembrane region" description="Helical" evidence="3">
    <location>
        <begin position="521"/>
        <end position="545"/>
    </location>
</feature>
<keyword evidence="3" id="KW-1133">Transmembrane helix</keyword>
<accession>A0A9R1UYP9</accession>
<comment type="caution">
    <text evidence="5">The sequence shown here is derived from an EMBL/GenBank/DDBJ whole genome shotgun (WGS) entry which is preliminary data.</text>
</comment>
<dbReference type="PANTHER" id="PTHR24177:SF474">
    <property type="entry name" value="ANKYRIN REPEAT-CONTAINING DOMAIN, PGG DOMAIN, ANKYRIN REPEAT-CONTAINING DOMAIN SUPERFAMILY"/>
    <property type="match status" value="1"/>
</dbReference>
<keyword evidence="3" id="KW-0472">Membrane</keyword>
<evidence type="ECO:0000313" key="6">
    <source>
        <dbReference type="Proteomes" id="UP000235145"/>
    </source>
</evidence>
<protein>
    <recommendedName>
        <fullName evidence="4">PGG domain-containing protein</fullName>
    </recommendedName>
</protein>
<feature type="region of interest" description="Disordered" evidence="2">
    <location>
        <begin position="1"/>
        <end position="30"/>
    </location>
</feature>
<feature type="repeat" description="ANK" evidence="1">
    <location>
        <begin position="129"/>
        <end position="161"/>
    </location>
</feature>
<dbReference type="Pfam" id="PF00023">
    <property type="entry name" value="Ank"/>
    <property type="match status" value="1"/>
</dbReference>
<dbReference type="AlphaFoldDB" id="A0A9R1UYP9"/>
<gene>
    <name evidence="5" type="ORF">LSAT_V11C700357640</name>
</gene>
<evidence type="ECO:0000256" key="3">
    <source>
        <dbReference type="SAM" id="Phobius"/>
    </source>
</evidence>
<dbReference type="InterPro" id="IPR026961">
    <property type="entry name" value="PGG_dom"/>
</dbReference>
<dbReference type="GO" id="GO:0016020">
    <property type="term" value="C:membrane"/>
    <property type="evidence" value="ECO:0000318"/>
    <property type="project" value="GO_Central"/>
</dbReference>
<organism evidence="5 6">
    <name type="scientific">Lactuca sativa</name>
    <name type="common">Garden lettuce</name>
    <dbReference type="NCBI Taxonomy" id="4236"/>
    <lineage>
        <taxon>Eukaryota</taxon>
        <taxon>Viridiplantae</taxon>
        <taxon>Streptophyta</taxon>
        <taxon>Embryophyta</taxon>
        <taxon>Tracheophyta</taxon>
        <taxon>Spermatophyta</taxon>
        <taxon>Magnoliopsida</taxon>
        <taxon>eudicotyledons</taxon>
        <taxon>Gunneridae</taxon>
        <taxon>Pentapetalae</taxon>
        <taxon>asterids</taxon>
        <taxon>campanulids</taxon>
        <taxon>Asterales</taxon>
        <taxon>Asteraceae</taxon>
        <taxon>Cichorioideae</taxon>
        <taxon>Cichorieae</taxon>
        <taxon>Lactucinae</taxon>
        <taxon>Lactuca</taxon>
    </lineage>
</organism>
<dbReference type="PROSITE" id="PS50088">
    <property type="entry name" value="ANK_REPEAT"/>
    <property type="match status" value="1"/>
</dbReference>
<feature type="transmembrane region" description="Helical" evidence="3">
    <location>
        <begin position="566"/>
        <end position="589"/>
    </location>
</feature>
<dbReference type="InterPro" id="IPR002110">
    <property type="entry name" value="Ankyrin_rpt"/>
</dbReference>
<proteinExistence type="predicted"/>
<sequence length="640" mass="72721">MTPLTEKRDESNRCDQHNERDDQPADSDFSAKDVWDELQTIYGPSNKQEEELPYDQRTIFEAILSGNWEEVDGLLNNRSFKVTVVDKVANNGNTALHIAVGNVTDQEFLRKLLGVTPENTQLSNVQNSDGSTLLHVAAMVGDVIVAEMLVAREAALLFTKDKKHRLPLAIALLNLDEKMSRFLKDQMIKYREWNTDVLSGISGDELLVILISSKQFEKANEWLKPLHKTRYYSDAVLMAIAQNFPSELNALEKYIDIIHRRVKGILKTASDYMKGRRSNSLFEMIIWVYVAMCISIEERARVYNDAIKLLNHVCSSIHDNYQPISEHHRYYKDPIFEATRQNAYEVVQQIVLRFPNAIWSANEDGHNIVQYAVINRSENVYNVLYQMNKHKNTYKTIKDPSQNNLLHLAARLAPASRLNLISGAALQVQHELKWFKEVKRFVSPLCITEKNSFGETPEMVFTREHKELVIEGEKWIKTTAESYTITVALITTIVFAAAITVPGGNNQDMGIPLFTNNPAFTIFAISDAISLFTAVTSLLIFLSILTTRFAQQDFLYKLPTKLMVGLVMLLTSTTAMIVAFGATLYLVFGQGNSKILIPIVVLTCLSIISFVILQFPLIRDLMTARFGRSIFGKKRDEPFY</sequence>
<dbReference type="Proteomes" id="UP000235145">
    <property type="component" value="Unassembled WGS sequence"/>
</dbReference>
<dbReference type="InterPro" id="IPR036770">
    <property type="entry name" value="Ankyrin_rpt-contain_sf"/>
</dbReference>
<keyword evidence="6" id="KW-1185">Reference proteome</keyword>
<reference evidence="5 6" key="1">
    <citation type="journal article" date="2017" name="Nat. Commun.">
        <title>Genome assembly with in vitro proximity ligation data and whole-genome triplication in lettuce.</title>
        <authorList>
            <person name="Reyes-Chin-Wo S."/>
            <person name="Wang Z."/>
            <person name="Yang X."/>
            <person name="Kozik A."/>
            <person name="Arikit S."/>
            <person name="Song C."/>
            <person name="Xia L."/>
            <person name="Froenicke L."/>
            <person name="Lavelle D.O."/>
            <person name="Truco M.J."/>
            <person name="Xia R."/>
            <person name="Zhu S."/>
            <person name="Xu C."/>
            <person name="Xu H."/>
            <person name="Xu X."/>
            <person name="Cox K."/>
            <person name="Korf I."/>
            <person name="Meyers B.C."/>
            <person name="Michelmore R.W."/>
        </authorList>
    </citation>
    <scope>NUCLEOTIDE SEQUENCE [LARGE SCALE GENOMIC DNA]</scope>
    <source>
        <strain evidence="6">cv. Salinas</strain>
        <tissue evidence="5">Seedlings</tissue>
    </source>
</reference>
<dbReference type="Pfam" id="PF13962">
    <property type="entry name" value="PGG"/>
    <property type="match status" value="1"/>
</dbReference>
<evidence type="ECO:0000256" key="1">
    <source>
        <dbReference type="PROSITE-ProRule" id="PRU00023"/>
    </source>
</evidence>
<dbReference type="EMBL" id="NBSK02000007">
    <property type="protein sequence ID" value="KAJ0195146.1"/>
    <property type="molecule type" value="Genomic_DNA"/>
</dbReference>
<keyword evidence="1" id="KW-0040">ANK repeat</keyword>
<feature type="transmembrane region" description="Helical" evidence="3">
    <location>
        <begin position="483"/>
        <end position="501"/>
    </location>
</feature>
<evidence type="ECO:0000313" key="5">
    <source>
        <dbReference type="EMBL" id="KAJ0195146.1"/>
    </source>
</evidence>
<dbReference type="PROSITE" id="PS50297">
    <property type="entry name" value="ANK_REP_REGION"/>
    <property type="match status" value="1"/>
</dbReference>
<dbReference type="SUPFAM" id="SSF48403">
    <property type="entry name" value="Ankyrin repeat"/>
    <property type="match status" value="1"/>
</dbReference>
<evidence type="ECO:0000256" key="2">
    <source>
        <dbReference type="SAM" id="MobiDB-lite"/>
    </source>
</evidence>